<protein>
    <submittedName>
        <fullName evidence="2">Uncharacterized protein</fullName>
    </submittedName>
</protein>
<evidence type="ECO:0000256" key="1">
    <source>
        <dbReference type="SAM" id="Phobius"/>
    </source>
</evidence>
<dbReference type="AlphaFoldDB" id="A0A061QM93"/>
<keyword evidence="1" id="KW-0472">Membrane</keyword>
<feature type="non-terminal residue" evidence="2">
    <location>
        <position position="1"/>
    </location>
</feature>
<dbReference type="EMBL" id="GBEZ01025300">
    <property type="protein sequence ID" value="JAC61772.1"/>
    <property type="molecule type" value="Transcribed_RNA"/>
</dbReference>
<evidence type="ECO:0000313" key="2">
    <source>
        <dbReference type="EMBL" id="JAC61772.1"/>
    </source>
</evidence>
<gene>
    <name evidence="2" type="ORF">TSPGSL018_25268</name>
</gene>
<accession>A0A061QM93</accession>
<keyword evidence="1" id="KW-1133">Transmembrane helix</keyword>
<feature type="transmembrane region" description="Helical" evidence="1">
    <location>
        <begin position="6"/>
        <end position="29"/>
    </location>
</feature>
<sequence length="45" mass="5366">VYYICPVLWKNICFICIIDILEVIALIFYDLRGFCHNLKDQFPSL</sequence>
<name>A0A061QM93_9CHLO</name>
<reference evidence="2" key="1">
    <citation type="submission" date="2014-05" db="EMBL/GenBank/DDBJ databases">
        <title>The transcriptome of the halophilic microalga Tetraselmis sp. GSL018 isolated from the Great Salt Lake, Utah.</title>
        <authorList>
            <person name="Jinkerson R.E."/>
            <person name="D'Adamo S."/>
            <person name="Posewitz M.C."/>
        </authorList>
    </citation>
    <scope>NUCLEOTIDE SEQUENCE</scope>
    <source>
        <strain evidence="2">GSL018</strain>
    </source>
</reference>
<proteinExistence type="predicted"/>
<keyword evidence="1" id="KW-0812">Transmembrane</keyword>
<organism evidence="2">
    <name type="scientific">Tetraselmis sp. GSL018</name>
    <dbReference type="NCBI Taxonomy" id="582737"/>
    <lineage>
        <taxon>Eukaryota</taxon>
        <taxon>Viridiplantae</taxon>
        <taxon>Chlorophyta</taxon>
        <taxon>core chlorophytes</taxon>
        <taxon>Chlorodendrophyceae</taxon>
        <taxon>Chlorodendrales</taxon>
        <taxon>Chlorodendraceae</taxon>
        <taxon>Tetraselmis</taxon>
    </lineage>
</organism>